<evidence type="ECO:0000313" key="2">
    <source>
        <dbReference type="EMBL" id="CAI9969030.1"/>
    </source>
</evidence>
<evidence type="ECO:0000313" key="3">
    <source>
        <dbReference type="EMBL" id="CAL6078338.1"/>
    </source>
</evidence>
<reference evidence="3 4" key="2">
    <citation type="submission" date="2024-07" db="EMBL/GenBank/DDBJ databases">
        <authorList>
            <person name="Akdeniz Z."/>
        </authorList>
    </citation>
    <scope>NUCLEOTIDE SEQUENCE [LARGE SCALE GENOMIC DNA]</scope>
</reference>
<organism evidence="2">
    <name type="scientific">Hexamita inflata</name>
    <dbReference type="NCBI Taxonomy" id="28002"/>
    <lineage>
        <taxon>Eukaryota</taxon>
        <taxon>Metamonada</taxon>
        <taxon>Diplomonadida</taxon>
        <taxon>Hexamitidae</taxon>
        <taxon>Hexamitinae</taxon>
        <taxon>Hexamita</taxon>
    </lineage>
</organism>
<proteinExistence type="predicted"/>
<dbReference type="SUPFAM" id="SSF140741">
    <property type="entry name" value="RUN domain-like"/>
    <property type="match status" value="1"/>
</dbReference>
<dbReference type="InterPro" id="IPR037213">
    <property type="entry name" value="Run_dom_sf"/>
</dbReference>
<dbReference type="InterPro" id="IPR004012">
    <property type="entry name" value="Run_dom"/>
</dbReference>
<feature type="domain" description="RUN" evidence="1">
    <location>
        <begin position="39"/>
        <end position="169"/>
    </location>
</feature>
<gene>
    <name evidence="2" type="ORF">HINF_LOCUS56675</name>
    <name evidence="3" type="ORF">HINF_LOCUS58855</name>
</gene>
<evidence type="ECO:0000313" key="4">
    <source>
        <dbReference type="Proteomes" id="UP001642409"/>
    </source>
</evidence>
<protein>
    <recommendedName>
        <fullName evidence="1">RUN domain-containing protein</fullName>
    </recommendedName>
</protein>
<reference evidence="2" key="1">
    <citation type="submission" date="2023-06" db="EMBL/GenBank/DDBJ databases">
        <authorList>
            <person name="Kurt Z."/>
        </authorList>
    </citation>
    <scope>NUCLEOTIDE SEQUENCE</scope>
</reference>
<dbReference type="PROSITE" id="PS50826">
    <property type="entry name" value="RUN"/>
    <property type="match status" value="1"/>
</dbReference>
<evidence type="ECO:0000259" key="1">
    <source>
        <dbReference type="PROSITE" id="PS50826"/>
    </source>
</evidence>
<dbReference type="Gene3D" id="1.20.58.900">
    <property type="match status" value="1"/>
</dbReference>
<sequence>MKGFFAKKPAQSTQEQGGNSIQLLNNITQLFVEYNQTDKSDNQQLANLVNALASIFEHSLQPNQQPFTLISQVVKQFDDFPHKMQLEQLISSSLELNQAQTIKAVVRFLILTNYLPQFLSEFLQKSNQKLIEKTFTPSAIVRDQAIFPEIINKFQAETIECENIHFHPSMMVQNEESQEIMMRAQMFVMQIPEQMIFSCDRTLASILGLLDEIMGHDELIQQIKCFIDLQTALDHIIKEKSCISAEIDIEIDSDILFETIEDINELQDMLIKAGAKIKPLQKIGDISFGLFQQKCLLYRYLLAHPLLLGLYFCGLGGLLEDKPLMHLNCQKIYKDYSTPITSANFCAQFGLMILNDVYTKKNIFNIHHLSAVAVLCQNELLASLLTNKDDGFLILNYKVFRINKQMQQNFNIVYYFQLVDILQNIFANATKKGNYLRTQLQLVCSNQLLDNVLEIQQELEPENLHDDEYYSVFIFKLLNRNILPQIFSLDFENVLQESFLADVECRKYIKRHLTIMQDLWTNKCPNKSQFEECPYIQKERMLVVILSLKQEADSIKNSGMDIIDGSFIGEMFESIEQNFQFFCTMLNEDLFSKLIQMLSKLYFYNYETDAIEYKQVFDQNPAPEFLDMMSTLEVIFQTKKFTVEQQKKTLPQFELFLSYGAISPVYQTLCTIITQELSEELFNIKNECQNIQEFAQVVMKRNLLHVLCNFIKASRFQLKRRFDMDAWILNQKCIDILSKFASENSLADVSFDDHTVERVEEIIEEEITEKSEELQEKQSFWDKLKKDKKEELKEIPVVQPVQQPEPEESESDFECVVQEQEPVRNVEDIVQSLKKLPEREEKVEEIESEGSEHQDQVEKVQVVQKDAPRHKFRTLKNGNIFISQSHKKFQTQPYQLISHVANVAPFVNSYIMKDNVDVEVDLVKRDNADDSIITDTFIDMFIFIEKDKMEQQIEENKTVDHKEKHYPVRQKTAIAKQNDINWQESVFPSQLEEILEYIDSNQTEPFSAGTTLEEAKAARQEFAQYCYGCGDQINTRLFEQRDDPELSEDVETFLTQQPTYCEYQGKWLCVKCAQSRSYFKSTHPKSLSSGAVQVSGAALTEIYRFWTHSFINSASITEELSIIKQTLTSTYSMVQNCKLFKRVEQSFLMNSQNEVKNELLSLQQAQETQFMHCNWDGLIQLRAEIEKHAKQLKKYKGWFLNNNIQQETGTVIEKQTTMLKCVVMHCFFCKECAGKFFMCPECRQYVSYEHNFEFLIKHASEALCCSKCIRPIHAKCAAKHNCTGNK</sequence>
<accession>A0AA86R2B6</accession>
<comment type="caution">
    <text evidence="2">The sequence shown here is derived from an EMBL/GenBank/DDBJ whole genome shotgun (WGS) entry which is preliminary data.</text>
</comment>
<keyword evidence="4" id="KW-1185">Reference proteome</keyword>
<dbReference type="EMBL" id="CATOUU010001052">
    <property type="protein sequence ID" value="CAI9969030.1"/>
    <property type="molecule type" value="Genomic_DNA"/>
</dbReference>
<dbReference type="EMBL" id="CAXDID020000333">
    <property type="protein sequence ID" value="CAL6078338.1"/>
    <property type="molecule type" value="Genomic_DNA"/>
</dbReference>
<dbReference type="Proteomes" id="UP001642409">
    <property type="component" value="Unassembled WGS sequence"/>
</dbReference>
<name>A0AA86R2B6_9EUKA</name>